<keyword evidence="4" id="KW-1185">Reference proteome</keyword>
<dbReference type="InterPro" id="IPR033522">
    <property type="entry name" value="IA-2/IA-2_beta"/>
</dbReference>
<evidence type="ECO:0000313" key="4">
    <source>
        <dbReference type="Proteomes" id="UP001266305"/>
    </source>
</evidence>
<keyword evidence="2" id="KW-1133">Transmembrane helix</keyword>
<sequence>MFPAHTGPACRLAEQDRGWRPHGAGAKLTCVLPAGLVKSEMEAQTGLQILQTGVGQVCANWRISQGRQRADVVHKSWNFLPGDVLTGSVAWDGAEEQLRNLPMPLPPLILALFPQREEAAAVLPRTAHSTSPMHSVLLTLVALAGVAGLLVALAVALCVRQHARQRDKERLAALGPEGAHGDTTFEYQDLCRQHMATKSLFTRAEGPPEPSRVSSVSSQFSDVAQASPSSHSSTPSWCEEPAQANMDISTGHMILVRTWPGPRVGEGMGWQERPGWLCGPEPD</sequence>
<evidence type="ECO:0000313" key="3">
    <source>
        <dbReference type="EMBL" id="KAK2108430.1"/>
    </source>
</evidence>
<proteinExistence type="predicted"/>
<protein>
    <submittedName>
        <fullName evidence="3">Uncharacterized protein</fullName>
    </submittedName>
</protein>
<dbReference type="Proteomes" id="UP001266305">
    <property type="component" value="Unassembled WGS sequence"/>
</dbReference>
<reference evidence="3 4" key="1">
    <citation type="submission" date="2023-05" db="EMBL/GenBank/DDBJ databases">
        <title>B98-5 Cell Line De Novo Hybrid Assembly: An Optical Mapping Approach.</title>
        <authorList>
            <person name="Kananen K."/>
            <person name="Auerbach J.A."/>
            <person name="Kautto E."/>
            <person name="Blachly J.S."/>
        </authorList>
    </citation>
    <scope>NUCLEOTIDE SEQUENCE [LARGE SCALE GENOMIC DNA]</scope>
    <source>
        <strain evidence="3">B95-8</strain>
        <tissue evidence="3">Cell line</tissue>
    </source>
</reference>
<feature type="compositionally biased region" description="Low complexity" evidence="1">
    <location>
        <begin position="211"/>
        <end position="236"/>
    </location>
</feature>
<feature type="transmembrane region" description="Helical" evidence="2">
    <location>
        <begin position="136"/>
        <end position="159"/>
    </location>
</feature>
<keyword evidence="2" id="KW-0472">Membrane</keyword>
<dbReference type="EMBL" id="JASSZA010000006">
    <property type="protein sequence ID" value="KAK2108430.1"/>
    <property type="molecule type" value="Genomic_DNA"/>
</dbReference>
<feature type="region of interest" description="Disordered" evidence="1">
    <location>
        <begin position="262"/>
        <end position="283"/>
    </location>
</feature>
<evidence type="ECO:0000256" key="2">
    <source>
        <dbReference type="SAM" id="Phobius"/>
    </source>
</evidence>
<comment type="caution">
    <text evidence="3">The sequence shown here is derived from an EMBL/GenBank/DDBJ whole genome shotgun (WGS) entry which is preliminary data.</text>
</comment>
<evidence type="ECO:0000256" key="1">
    <source>
        <dbReference type="SAM" id="MobiDB-lite"/>
    </source>
</evidence>
<dbReference type="PANTHER" id="PTHR46106:SF1">
    <property type="entry name" value="RECEPTOR-TYPE TYROSINE-PROTEIN PHOSPHATASE-LIKE N"/>
    <property type="match status" value="1"/>
</dbReference>
<accession>A0ABQ9VGW6</accession>
<gene>
    <name evidence="3" type="ORF">P7K49_013595</name>
</gene>
<organism evidence="3 4">
    <name type="scientific">Saguinus oedipus</name>
    <name type="common">Cotton-top tamarin</name>
    <name type="synonym">Oedipomidas oedipus</name>
    <dbReference type="NCBI Taxonomy" id="9490"/>
    <lineage>
        <taxon>Eukaryota</taxon>
        <taxon>Metazoa</taxon>
        <taxon>Chordata</taxon>
        <taxon>Craniata</taxon>
        <taxon>Vertebrata</taxon>
        <taxon>Euteleostomi</taxon>
        <taxon>Mammalia</taxon>
        <taxon>Eutheria</taxon>
        <taxon>Euarchontoglires</taxon>
        <taxon>Primates</taxon>
        <taxon>Haplorrhini</taxon>
        <taxon>Platyrrhini</taxon>
        <taxon>Cebidae</taxon>
        <taxon>Callitrichinae</taxon>
        <taxon>Saguinus</taxon>
    </lineage>
</organism>
<keyword evidence="2" id="KW-0812">Transmembrane</keyword>
<dbReference type="PANTHER" id="PTHR46106">
    <property type="entry name" value="IA-2 PROTEIN TYROSINE PHOSPHATASE, ISOFORM C"/>
    <property type="match status" value="1"/>
</dbReference>
<feature type="region of interest" description="Disordered" evidence="1">
    <location>
        <begin position="202"/>
        <end position="239"/>
    </location>
</feature>
<name>A0ABQ9VGW6_SAGOE</name>